<evidence type="ECO:0000256" key="2">
    <source>
        <dbReference type="ARBA" id="ARBA00023239"/>
    </source>
</evidence>
<evidence type="ECO:0000259" key="3">
    <source>
        <dbReference type="Pfam" id="PF03328"/>
    </source>
</evidence>
<organism evidence="4 5">
    <name type="scientific">Aplosporella prunicola CBS 121167</name>
    <dbReference type="NCBI Taxonomy" id="1176127"/>
    <lineage>
        <taxon>Eukaryota</taxon>
        <taxon>Fungi</taxon>
        <taxon>Dikarya</taxon>
        <taxon>Ascomycota</taxon>
        <taxon>Pezizomycotina</taxon>
        <taxon>Dothideomycetes</taxon>
        <taxon>Dothideomycetes incertae sedis</taxon>
        <taxon>Botryosphaeriales</taxon>
        <taxon>Aplosporellaceae</taxon>
        <taxon>Aplosporella</taxon>
    </lineage>
</organism>
<evidence type="ECO:0000313" key="5">
    <source>
        <dbReference type="Proteomes" id="UP000799438"/>
    </source>
</evidence>
<dbReference type="EMBL" id="ML995476">
    <property type="protein sequence ID" value="KAF2146410.1"/>
    <property type="molecule type" value="Genomic_DNA"/>
</dbReference>
<keyword evidence="2" id="KW-0456">Lyase</keyword>
<dbReference type="PANTHER" id="PTHR30502:SF8">
    <property type="entry name" value="SYNTHASE, PUTATIVE-RELATED"/>
    <property type="match status" value="1"/>
</dbReference>
<keyword evidence="1" id="KW-0479">Metal-binding</keyword>
<sequence>MGSEYKDVSAKGMAAYRAPSLLQPHKARQALRDAHEGKISPLIGYYCGIPAVSTARVMAQLGADFVWVDWEHASCGVETMTTIVHEIQHISEGKTMAFVRIPGHDHASIGYALDAGASIIVPQVETVEQAEHIVSAAKFGLAQKGTRSAPPARWLPGLGDKTIDPTRSVFESVNDQAALVIQIESEKGIKNLDAILTAVGDRIDCVWIGTLDLRVSMGLSGFWGPEPEFLNAVQLYEETLKKHDKPNSGMCAAGNWASGANKSLVITTGDLFAFLGQTGVLQEARDNLKPTDKRQKRT</sequence>
<dbReference type="GeneID" id="54300387"/>
<dbReference type="Gene3D" id="3.20.20.60">
    <property type="entry name" value="Phosphoenolpyruvate-binding domains"/>
    <property type="match status" value="1"/>
</dbReference>
<protein>
    <recommendedName>
        <fullName evidence="3">HpcH/HpaI aldolase/citrate lyase domain-containing protein</fullName>
    </recommendedName>
</protein>
<evidence type="ECO:0000313" key="4">
    <source>
        <dbReference type="EMBL" id="KAF2146410.1"/>
    </source>
</evidence>
<dbReference type="RefSeq" id="XP_033402119.1">
    <property type="nucleotide sequence ID" value="XM_033542890.1"/>
</dbReference>
<dbReference type="GO" id="GO:0016832">
    <property type="term" value="F:aldehyde-lyase activity"/>
    <property type="evidence" value="ECO:0007669"/>
    <property type="project" value="TreeGrafter"/>
</dbReference>
<evidence type="ECO:0000256" key="1">
    <source>
        <dbReference type="ARBA" id="ARBA00022723"/>
    </source>
</evidence>
<feature type="domain" description="HpcH/HpaI aldolase/citrate lyase" evidence="3">
    <location>
        <begin position="54"/>
        <end position="221"/>
    </location>
</feature>
<dbReference type="OrthoDB" id="2326446at2759"/>
<dbReference type="InterPro" id="IPR015813">
    <property type="entry name" value="Pyrv/PenolPyrv_kinase-like_dom"/>
</dbReference>
<dbReference type="Proteomes" id="UP000799438">
    <property type="component" value="Unassembled WGS sequence"/>
</dbReference>
<gene>
    <name evidence="4" type="ORF">K452DRAFT_305344</name>
</gene>
<name>A0A6A6BQX5_9PEZI</name>
<keyword evidence="5" id="KW-1185">Reference proteome</keyword>
<dbReference type="GO" id="GO:0005737">
    <property type="term" value="C:cytoplasm"/>
    <property type="evidence" value="ECO:0007669"/>
    <property type="project" value="TreeGrafter"/>
</dbReference>
<dbReference type="InterPro" id="IPR040442">
    <property type="entry name" value="Pyrv_kinase-like_dom_sf"/>
</dbReference>
<dbReference type="GO" id="GO:0046872">
    <property type="term" value="F:metal ion binding"/>
    <property type="evidence" value="ECO:0007669"/>
    <property type="project" value="UniProtKB-KW"/>
</dbReference>
<dbReference type="InterPro" id="IPR005000">
    <property type="entry name" value="Aldolase/citrate-lyase_domain"/>
</dbReference>
<dbReference type="SUPFAM" id="SSF51621">
    <property type="entry name" value="Phosphoenolpyruvate/pyruvate domain"/>
    <property type="match status" value="1"/>
</dbReference>
<dbReference type="PANTHER" id="PTHR30502">
    <property type="entry name" value="2-KETO-3-DEOXY-L-RHAMNONATE ALDOLASE"/>
    <property type="match status" value="1"/>
</dbReference>
<dbReference type="Pfam" id="PF03328">
    <property type="entry name" value="HpcH_HpaI"/>
    <property type="match status" value="1"/>
</dbReference>
<dbReference type="InterPro" id="IPR050251">
    <property type="entry name" value="HpcH-HpaI_aldolase"/>
</dbReference>
<dbReference type="AlphaFoldDB" id="A0A6A6BQX5"/>
<proteinExistence type="predicted"/>
<accession>A0A6A6BQX5</accession>
<reference evidence="4" key="1">
    <citation type="journal article" date="2020" name="Stud. Mycol.">
        <title>101 Dothideomycetes genomes: a test case for predicting lifestyles and emergence of pathogens.</title>
        <authorList>
            <person name="Haridas S."/>
            <person name="Albert R."/>
            <person name="Binder M."/>
            <person name="Bloem J."/>
            <person name="Labutti K."/>
            <person name="Salamov A."/>
            <person name="Andreopoulos B."/>
            <person name="Baker S."/>
            <person name="Barry K."/>
            <person name="Bills G."/>
            <person name="Bluhm B."/>
            <person name="Cannon C."/>
            <person name="Castanera R."/>
            <person name="Culley D."/>
            <person name="Daum C."/>
            <person name="Ezra D."/>
            <person name="Gonzalez J."/>
            <person name="Henrissat B."/>
            <person name="Kuo A."/>
            <person name="Liang C."/>
            <person name="Lipzen A."/>
            <person name="Lutzoni F."/>
            <person name="Magnuson J."/>
            <person name="Mondo S."/>
            <person name="Nolan M."/>
            <person name="Ohm R."/>
            <person name="Pangilinan J."/>
            <person name="Park H.-J."/>
            <person name="Ramirez L."/>
            <person name="Alfaro M."/>
            <person name="Sun H."/>
            <person name="Tritt A."/>
            <person name="Yoshinaga Y."/>
            <person name="Zwiers L.-H."/>
            <person name="Turgeon B."/>
            <person name="Goodwin S."/>
            <person name="Spatafora J."/>
            <person name="Crous P."/>
            <person name="Grigoriev I."/>
        </authorList>
    </citation>
    <scope>NUCLEOTIDE SEQUENCE</scope>
    <source>
        <strain evidence="4">CBS 121167</strain>
    </source>
</reference>